<proteinExistence type="predicted"/>
<protein>
    <submittedName>
        <fullName evidence="1">Uncharacterized protein</fullName>
    </submittedName>
</protein>
<accession>A0ACC3DWJ8</accession>
<comment type="caution">
    <text evidence="1">The sequence shown here is derived from an EMBL/GenBank/DDBJ whole genome shotgun (WGS) entry which is preliminary data.</text>
</comment>
<dbReference type="EMBL" id="JAWDJW010000280">
    <property type="protein sequence ID" value="KAK3081111.1"/>
    <property type="molecule type" value="Genomic_DNA"/>
</dbReference>
<organism evidence="1 2">
    <name type="scientific">Coniosporium uncinatum</name>
    <dbReference type="NCBI Taxonomy" id="93489"/>
    <lineage>
        <taxon>Eukaryota</taxon>
        <taxon>Fungi</taxon>
        <taxon>Dikarya</taxon>
        <taxon>Ascomycota</taxon>
        <taxon>Pezizomycotina</taxon>
        <taxon>Dothideomycetes</taxon>
        <taxon>Dothideomycetes incertae sedis</taxon>
        <taxon>Coniosporium</taxon>
    </lineage>
</organism>
<evidence type="ECO:0000313" key="1">
    <source>
        <dbReference type="EMBL" id="KAK3081111.1"/>
    </source>
</evidence>
<keyword evidence="2" id="KW-1185">Reference proteome</keyword>
<sequence>GNIVGQTPLMAAVQVNNCLDHSCFPELLEILGPLIEVRDAQNRTILHHIAVSCGIKGRAASSKYYLEALLEFLVRNTSAGNAGPNKPIGLMRFMSEMVNARDKGGNTALNLVARIGNRSIIQQLLEVQADPSIPNYKGLRPIDFGVGTDPTTSSSQQQQHQQTASQPEASTPGGGAAARPTNSSKVEELNRELLPSNFPPSLSLSLIPFSNLHIQTKANKFASAALQSTLTMTSTSFATELQTATALLDRTTAAIREFSALQASEAAKLERLQRRQRMRTERTQRLSNLRRAVDEMKKNLLQQGVVREAAELRRAREGGVRVGDAEKGVGGAVGTPIGAGAAVGMGVGVCEADCSADALTAMQAGRLPPGHPLNTSPTILRARIAAYGSNNDRLRQRVQQLRSRSGQLEGMYRKVVSLCTGVEESRVEEMLGGLVVAVESEGAGGGLQRIGGPGVVEGSGAMEVGRVREFLRKVDGVVGS</sequence>
<gene>
    <name evidence="1" type="ORF">LTS18_010124</name>
</gene>
<feature type="non-terminal residue" evidence="1">
    <location>
        <position position="1"/>
    </location>
</feature>
<dbReference type="Proteomes" id="UP001186974">
    <property type="component" value="Unassembled WGS sequence"/>
</dbReference>
<name>A0ACC3DWJ8_9PEZI</name>
<evidence type="ECO:0000313" key="2">
    <source>
        <dbReference type="Proteomes" id="UP001186974"/>
    </source>
</evidence>
<reference evidence="1" key="1">
    <citation type="submission" date="2024-09" db="EMBL/GenBank/DDBJ databases">
        <title>Black Yeasts Isolated from many extreme environments.</title>
        <authorList>
            <person name="Coleine C."/>
            <person name="Stajich J.E."/>
            <person name="Selbmann L."/>
        </authorList>
    </citation>
    <scope>NUCLEOTIDE SEQUENCE</scope>
    <source>
        <strain evidence="1">CCFEE 5737</strain>
    </source>
</reference>